<dbReference type="PANTHER" id="PTHR30061:SF50">
    <property type="entry name" value="MALTOSE_MALTODEXTRIN-BINDING PERIPLASMIC PROTEIN"/>
    <property type="match status" value="1"/>
</dbReference>
<dbReference type="RefSeq" id="WP_046726043.1">
    <property type="nucleotide sequence ID" value="NZ_CAUPKV010000019.1"/>
</dbReference>
<name>A0A087D3L3_9BIFI</name>
<sequence>MIARWNRRIAAALACAVSAGLLTACGAGGASSAGPNSDQERMTLVVWASQEDQLNENSWLQTMERQFEQDHPEYRITWKNQVVASADAAAIAKQDPTVAADVYTFASDQLGTLLDAGAIGQVSDPSMAQLKRQTEGNTTMLQTVTGKDGNAYGVPLAGNTWFMYYRKSRFTAQDLTSLDAMLAKGKVSFPLTNSWYLPAFYIGAGGTLFGEDGTDAASGVRFGGQTGAEVTDYLVDLRNNPNFVNDKNGSGLAGLKSGAVDVVFTGNWDAATVRANLGDDWGVAKLPSFTLNGRRVQMRAFAGSTVYGWNPYTRHPVAADQLAAFLSDTVSQRRHYEMRSVIPSDSGLASDPDIEKDAVAQAQMDTIADTSVVQPSIAEMSNFWAPCENFGNSIYNNEVTHDNAAKLTEQWMASYRNLL</sequence>
<dbReference type="eggNOG" id="COG2182">
    <property type="taxonomic scope" value="Bacteria"/>
</dbReference>
<dbReference type="GO" id="GO:0042956">
    <property type="term" value="P:maltodextrin transmembrane transport"/>
    <property type="evidence" value="ECO:0007669"/>
    <property type="project" value="TreeGrafter"/>
</dbReference>
<proteinExistence type="inferred from homology"/>
<comment type="caution">
    <text evidence="5">The sequence shown here is derived from an EMBL/GenBank/DDBJ whole genome shotgun (WGS) entry which is preliminary data.</text>
</comment>
<evidence type="ECO:0000256" key="3">
    <source>
        <dbReference type="ARBA" id="ARBA00022729"/>
    </source>
</evidence>
<dbReference type="GO" id="GO:1901982">
    <property type="term" value="F:maltose binding"/>
    <property type="evidence" value="ECO:0007669"/>
    <property type="project" value="TreeGrafter"/>
</dbReference>
<evidence type="ECO:0000313" key="6">
    <source>
        <dbReference type="Proteomes" id="UP000029033"/>
    </source>
</evidence>
<gene>
    <name evidence="5" type="ORF">BSCA_0452</name>
</gene>
<dbReference type="STRING" id="158787.BSCA_0452"/>
<evidence type="ECO:0000256" key="2">
    <source>
        <dbReference type="ARBA" id="ARBA00022448"/>
    </source>
</evidence>
<dbReference type="Gene3D" id="3.40.190.10">
    <property type="entry name" value="Periplasmic binding protein-like II"/>
    <property type="match status" value="2"/>
</dbReference>
<feature type="chain" id="PRO_5039266641" evidence="4">
    <location>
        <begin position="27"/>
        <end position="419"/>
    </location>
</feature>
<dbReference type="OrthoDB" id="9764072at2"/>
<comment type="similarity">
    <text evidence="1">Belongs to the bacterial solute-binding protein 1 family.</text>
</comment>
<evidence type="ECO:0000313" key="5">
    <source>
        <dbReference type="EMBL" id="KFI90113.1"/>
    </source>
</evidence>
<dbReference type="EMBL" id="JGZO01000034">
    <property type="protein sequence ID" value="KFI90113.1"/>
    <property type="molecule type" value="Genomic_DNA"/>
</dbReference>
<organism evidence="5 6">
    <name type="scientific">Bifidobacterium scardovii</name>
    <dbReference type="NCBI Taxonomy" id="158787"/>
    <lineage>
        <taxon>Bacteria</taxon>
        <taxon>Bacillati</taxon>
        <taxon>Actinomycetota</taxon>
        <taxon>Actinomycetes</taxon>
        <taxon>Bifidobacteriales</taxon>
        <taxon>Bifidobacteriaceae</taxon>
        <taxon>Bifidobacterium</taxon>
    </lineage>
</organism>
<keyword evidence="2" id="KW-0813">Transport</keyword>
<keyword evidence="3 4" id="KW-0732">Signal</keyword>
<dbReference type="PROSITE" id="PS51257">
    <property type="entry name" value="PROKAR_LIPOPROTEIN"/>
    <property type="match status" value="1"/>
</dbReference>
<dbReference type="Proteomes" id="UP000029033">
    <property type="component" value="Unassembled WGS sequence"/>
</dbReference>
<dbReference type="GO" id="GO:0015768">
    <property type="term" value="P:maltose transport"/>
    <property type="evidence" value="ECO:0007669"/>
    <property type="project" value="TreeGrafter"/>
</dbReference>
<dbReference type="InterPro" id="IPR006059">
    <property type="entry name" value="SBP"/>
</dbReference>
<accession>A0A087D3L3</accession>
<protein>
    <submittedName>
        <fullName evidence="5">Family 1 extracellular solute-binding protein</fullName>
    </submittedName>
</protein>
<evidence type="ECO:0000256" key="4">
    <source>
        <dbReference type="SAM" id="SignalP"/>
    </source>
</evidence>
<feature type="signal peptide" evidence="4">
    <location>
        <begin position="1"/>
        <end position="26"/>
    </location>
</feature>
<dbReference type="GeneID" id="85166883"/>
<dbReference type="SUPFAM" id="SSF53850">
    <property type="entry name" value="Periplasmic binding protein-like II"/>
    <property type="match status" value="1"/>
</dbReference>
<reference evidence="5 6" key="1">
    <citation type="submission" date="2014-03" db="EMBL/GenBank/DDBJ databases">
        <title>Genomics of Bifidobacteria.</title>
        <authorList>
            <person name="Ventura M."/>
            <person name="Milani C."/>
            <person name="Lugli G.A."/>
        </authorList>
    </citation>
    <scope>NUCLEOTIDE SEQUENCE [LARGE SCALE GENOMIC DNA]</scope>
    <source>
        <strain evidence="5 6">LMG 21589</strain>
    </source>
</reference>
<dbReference type="GO" id="GO:0055052">
    <property type="term" value="C:ATP-binding cassette (ABC) transporter complex, substrate-binding subunit-containing"/>
    <property type="evidence" value="ECO:0007669"/>
    <property type="project" value="TreeGrafter"/>
</dbReference>
<evidence type="ECO:0000256" key="1">
    <source>
        <dbReference type="ARBA" id="ARBA00008520"/>
    </source>
</evidence>
<dbReference type="Pfam" id="PF13416">
    <property type="entry name" value="SBP_bac_8"/>
    <property type="match status" value="1"/>
</dbReference>
<dbReference type="PANTHER" id="PTHR30061">
    <property type="entry name" value="MALTOSE-BINDING PERIPLASMIC PROTEIN"/>
    <property type="match status" value="1"/>
</dbReference>
<keyword evidence="6" id="KW-1185">Reference proteome</keyword>
<dbReference type="AlphaFoldDB" id="A0A087D3L3"/>